<organism evidence="9 10">
    <name type="scientific">Brevibacillus laterosporus LMG 15441</name>
    <dbReference type="NCBI Taxonomy" id="1042163"/>
    <lineage>
        <taxon>Bacteria</taxon>
        <taxon>Bacillati</taxon>
        <taxon>Bacillota</taxon>
        <taxon>Bacilli</taxon>
        <taxon>Bacillales</taxon>
        <taxon>Paenibacillaceae</taxon>
        <taxon>Brevibacillus</taxon>
    </lineage>
</organism>
<evidence type="ECO:0000256" key="3">
    <source>
        <dbReference type="ARBA" id="ARBA00022597"/>
    </source>
</evidence>
<dbReference type="Proteomes" id="UP000005850">
    <property type="component" value="Chromosome"/>
</dbReference>
<feature type="modified residue" description="Phosphocysteine; by EIIA" evidence="7">
    <location>
        <position position="8"/>
    </location>
</feature>
<evidence type="ECO:0000256" key="2">
    <source>
        <dbReference type="ARBA" id="ARBA00022553"/>
    </source>
</evidence>
<dbReference type="PANTHER" id="PTHR34581">
    <property type="entry name" value="PTS SYSTEM N,N'-DIACETYLCHITOBIOSE-SPECIFIC EIIB COMPONENT"/>
    <property type="match status" value="1"/>
</dbReference>
<dbReference type="eggNOG" id="COG1440">
    <property type="taxonomic scope" value="Bacteria"/>
</dbReference>
<evidence type="ECO:0000313" key="10">
    <source>
        <dbReference type="Proteomes" id="UP000005850"/>
    </source>
</evidence>
<dbReference type="EMBL" id="CP007806">
    <property type="protein sequence ID" value="AIG26480.1"/>
    <property type="molecule type" value="Genomic_DNA"/>
</dbReference>
<evidence type="ECO:0000259" key="8">
    <source>
        <dbReference type="PROSITE" id="PS51100"/>
    </source>
</evidence>
<dbReference type="GO" id="GO:0016301">
    <property type="term" value="F:kinase activity"/>
    <property type="evidence" value="ECO:0007669"/>
    <property type="project" value="UniProtKB-KW"/>
</dbReference>
<dbReference type="HOGENOM" id="CLU_147323_0_0_9"/>
<dbReference type="Gene3D" id="3.40.50.2300">
    <property type="match status" value="1"/>
</dbReference>
<feature type="domain" description="PTS EIIB type-3" evidence="8">
    <location>
        <begin position="1"/>
        <end position="104"/>
    </location>
</feature>
<dbReference type="Pfam" id="PF02302">
    <property type="entry name" value="PTS_IIB"/>
    <property type="match status" value="1"/>
</dbReference>
<dbReference type="InterPro" id="IPR003501">
    <property type="entry name" value="PTS_EIIB_2/3"/>
</dbReference>
<dbReference type="CDD" id="cd05564">
    <property type="entry name" value="PTS_IIB_chitobiose_lichenan"/>
    <property type="match status" value="1"/>
</dbReference>
<dbReference type="InterPro" id="IPR051819">
    <property type="entry name" value="PTS_sugar-specific_EIIB"/>
</dbReference>
<keyword evidence="6" id="KW-0418">Kinase</keyword>
<proteinExistence type="predicted"/>
<keyword evidence="3" id="KW-0762">Sugar transport</keyword>
<gene>
    <name evidence="9" type="ORF">BRLA_c021590</name>
</gene>
<dbReference type="EC" id="2.7.1.69" evidence="9"/>
<dbReference type="KEGG" id="blr:BRLA_c021590"/>
<sequence>MTRVLLICGAGASSGFMANAIRKAGKKRGMEMSVQARSESQLSEYLNEIDVLLIGPHLKYMEDELKEKVRDYQIKVSVIPQIIYGTLDGNKACDLITNLLESGE</sequence>
<protein>
    <submittedName>
        <fullName evidence="9">Oligo-beta-mannoside-specific phosphotransferase enzyme IIB component</fullName>
        <ecNumber evidence="9">2.7.1.69</ecNumber>
    </submittedName>
</protein>
<dbReference type="RefSeq" id="WP_003337342.1">
    <property type="nucleotide sequence ID" value="NZ_CP007806.1"/>
</dbReference>
<dbReference type="PANTHER" id="PTHR34581:SF2">
    <property type="entry name" value="PTS SYSTEM N,N'-DIACETYLCHITOBIOSE-SPECIFIC EIIB COMPONENT"/>
    <property type="match status" value="1"/>
</dbReference>
<dbReference type="InterPro" id="IPR036095">
    <property type="entry name" value="PTS_EIIB-like_sf"/>
</dbReference>
<evidence type="ECO:0000256" key="5">
    <source>
        <dbReference type="ARBA" id="ARBA00022683"/>
    </source>
</evidence>
<keyword evidence="10" id="KW-1185">Reference proteome</keyword>
<name>A0A075RA95_BRELA</name>
<keyword evidence="1" id="KW-0813">Transport</keyword>
<dbReference type="AlphaFoldDB" id="A0A075RA95"/>
<accession>A0A075RA95</accession>
<reference evidence="9 10" key="1">
    <citation type="journal article" date="2011" name="J. Bacteriol.">
        <title>Genome sequence of Brevibacillus laterosporus LMG 15441, a pathogen of invertebrates.</title>
        <authorList>
            <person name="Djukic M."/>
            <person name="Poehlein A."/>
            <person name="Thurmer A."/>
            <person name="Daniel R."/>
        </authorList>
    </citation>
    <scope>NUCLEOTIDE SEQUENCE [LARGE SCALE GENOMIC DNA]</scope>
    <source>
        <strain evidence="9 10">LMG 15441</strain>
    </source>
</reference>
<evidence type="ECO:0000256" key="4">
    <source>
        <dbReference type="ARBA" id="ARBA00022679"/>
    </source>
</evidence>
<evidence type="ECO:0000256" key="1">
    <source>
        <dbReference type="ARBA" id="ARBA00022448"/>
    </source>
</evidence>
<dbReference type="GO" id="GO:0009401">
    <property type="term" value="P:phosphoenolpyruvate-dependent sugar phosphotransferase system"/>
    <property type="evidence" value="ECO:0007669"/>
    <property type="project" value="UniProtKB-KW"/>
</dbReference>
<dbReference type="PROSITE" id="PS51100">
    <property type="entry name" value="PTS_EIIB_TYPE_3"/>
    <property type="match status" value="1"/>
</dbReference>
<evidence type="ECO:0000256" key="6">
    <source>
        <dbReference type="ARBA" id="ARBA00022777"/>
    </source>
</evidence>
<evidence type="ECO:0000313" key="9">
    <source>
        <dbReference type="EMBL" id="AIG26480.1"/>
    </source>
</evidence>
<dbReference type="STRING" id="1042163.BRLA_c021590"/>
<keyword evidence="2" id="KW-0597">Phosphoprotein</keyword>
<keyword evidence="5" id="KW-0598">Phosphotransferase system</keyword>
<dbReference type="GO" id="GO:0008982">
    <property type="term" value="F:protein-N(PI)-phosphohistidine-sugar phosphotransferase activity"/>
    <property type="evidence" value="ECO:0007669"/>
    <property type="project" value="InterPro"/>
</dbReference>
<keyword evidence="4 9" id="KW-0808">Transferase</keyword>
<evidence type="ECO:0000256" key="7">
    <source>
        <dbReference type="PROSITE-ProRule" id="PRU00423"/>
    </source>
</evidence>
<dbReference type="SUPFAM" id="SSF52794">
    <property type="entry name" value="PTS system IIB component-like"/>
    <property type="match status" value="1"/>
</dbReference>
<dbReference type="InterPro" id="IPR013012">
    <property type="entry name" value="PTS_EIIB_3"/>
</dbReference>